<gene>
    <name evidence="9" type="ORF">GCM10007049_01200</name>
</gene>
<dbReference type="GO" id="GO:0009279">
    <property type="term" value="C:cell outer membrane"/>
    <property type="evidence" value="ECO:0007669"/>
    <property type="project" value="UniProtKB-SubCell"/>
</dbReference>
<reference evidence="9" key="1">
    <citation type="journal article" date="2014" name="Int. J. Syst. Evol. Microbiol.">
        <title>Complete genome sequence of Corynebacterium casei LMG S-19264T (=DSM 44701T), isolated from a smear-ripened cheese.</title>
        <authorList>
            <consortium name="US DOE Joint Genome Institute (JGI-PGF)"/>
            <person name="Walter F."/>
            <person name="Albersmeier A."/>
            <person name="Kalinowski J."/>
            <person name="Ruckert C."/>
        </authorList>
    </citation>
    <scope>NUCLEOTIDE SEQUENCE</scope>
    <source>
        <strain evidence="9">KCTC 12368</strain>
    </source>
</reference>
<reference evidence="9" key="2">
    <citation type="submission" date="2020-09" db="EMBL/GenBank/DDBJ databases">
        <authorList>
            <person name="Sun Q."/>
            <person name="Kim S."/>
        </authorList>
    </citation>
    <scope>NUCLEOTIDE SEQUENCE</scope>
    <source>
        <strain evidence="9">KCTC 12368</strain>
    </source>
</reference>
<evidence type="ECO:0000256" key="2">
    <source>
        <dbReference type="ARBA" id="ARBA00006275"/>
    </source>
</evidence>
<dbReference type="AlphaFoldDB" id="A0A918UIP4"/>
<evidence type="ECO:0000256" key="5">
    <source>
        <dbReference type="ARBA" id="ARBA00023237"/>
    </source>
</evidence>
<keyword evidence="3 6" id="KW-0732">Signal</keyword>
<evidence type="ECO:0000259" key="7">
    <source>
        <dbReference type="Pfam" id="PF07980"/>
    </source>
</evidence>
<feature type="signal peptide" evidence="6">
    <location>
        <begin position="1"/>
        <end position="25"/>
    </location>
</feature>
<sequence length="590" mass="66000">MKSRNNYIKIALYSCLLGASTSCNMELEPVLDNTYGDEFAFGLPERTEGFLMNAYANIPANFSIENGGDFLDVATDNAVTSAFGSGLYSYSTGAVSPASSPIGNWDNAYNQFRNIHIFLENGLGDNVIYDLVDPDADMAKRINLKGEAFYLRAWWGFTLLQQFGGKANNGEALGYPIVLSSLTFEEAAQLDQVERNTYEECVDQIITDLDSAMFYLPEVYSGSNPILGDQQIGRADQQTALALKARVGVYAASPATQSNEITAINGMGDFTVLDVATYEAKWVTAAQYAQEAIENIGNFSSLKTADFNSSTTPSEFVWRKYQNNRDLENKNYPISEFGDARTSPSQNLVEAFPMRNGFPIDDPRSGYDPENPYQNRDPRLALTIFYNGQQLNGSALQTYEGGKDSKSVNQRNTRTGYYLRKWLSVQNGLLDPISPSNDHHYHALLRRTEIYLNFAEASNEAFGPTVVGADMSQSAVDVIKSIRSAAGINDAGYVDEVAAQGKEAFRDFIQNERRLELAFENQRFYDMRRWVMPLDEDILGVKIERNADGELSFEETLVEQRNFDAIKYYYNPIPYDEMSKSPQLINNLGW</sequence>
<evidence type="ECO:0000256" key="1">
    <source>
        <dbReference type="ARBA" id="ARBA00004442"/>
    </source>
</evidence>
<accession>A0A918UIP4</accession>
<feature type="domain" description="SusD-like N-terminal" evidence="8">
    <location>
        <begin position="69"/>
        <end position="221"/>
    </location>
</feature>
<proteinExistence type="inferred from homology"/>
<dbReference type="Pfam" id="PF07980">
    <property type="entry name" value="SusD_RagB"/>
    <property type="match status" value="1"/>
</dbReference>
<dbReference type="InterPro" id="IPR012944">
    <property type="entry name" value="SusD_RagB_dom"/>
</dbReference>
<dbReference type="Proteomes" id="UP000619457">
    <property type="component" value="Unassembled WGS sequence"/>
</dbReference>
<comment type="caution">
    <text evidence="9">The sequence shown here is derived from an EMBL/GenBank/DDBJ whole genome shotgun (WGS) entry which is preliminary data.</text>
</comment>
<keyword evidence="10" id="KW-1185">Reference proteome</keyword>
<feature type="chain" id="PRO_5036781535" description="Starch-binding associating with outer membrane" evidence="6">
    <location>
        <begin position="26"/>
        <end position="590"/>
    </location>
</feature>
<evidence type="ECO:0000313" key="10">
    <source>
        <dbReference type="Proteomes" id="UP000619457"/>
    </source>
</evidence>
<evidence type="ECO:0000313" key="9">
    <source>
        <dbReference type="EMBL" id="GGZ13183.1"/>
    </source>
</evidence>
<comment type="similarity">
    <text evidence="2">Belongs to the SusD family.</text>
</comment>
<evidence type="ECO:0000256" key="6">
    <source>
        <dbReference type="SAM" id="SignalP"/>
    </source>
</evidence>
<evidence type="ECO:0000259" key="8">
    <source>
        <dbReference type="Pfam" id="PF14322"/>
    </source>
</evidence>
<evidence type="ECO:0000256" key="3">
    <source>
        <dbReference type="ARBA" id="ARBA00022729"/>
    </source>
</evidence>
<feature type="domain" description="RagB/SusD" evidence="7">
    <location>
        <begin position="329"/>
        <end position="590"/>
    </location>
</feature>
<evidence type="ECO:0000256" key="4">
    <source>
        <dbReference type="ARBA" id="ARBA00023136"/>
    </source>
</evidence>
<dbReference type="Pfam" id="PF14322">
    <property type="entry name" value="SusD-like_3"/>
    <property type="match status" value="1"/>
</dbReference>
<evidence type="ECO:0008006" key="11">
    <source>
        <dbReference type="Google" id="ProtNLM"/>
    </source>
</evidence>
<keyword evidence="5" id="KW-0998">Cell outer membrane</keyword>
<dbReference type="InterPro" id="IPR033985">
    <property type="entry name" value="SusD-like_N"/>
</dbReference>
<dbReference type="Gene3D" id="1.25.40.390">
    <property type="match status" value="1"/>
</dbReference>
<dbReference type="EMBL" id="BMWX01000001">
    <property type="protein sequence ID" value="GGZ13183.1"/>
    <property type="molecule type" value="Genomic_DNA"/>
</dbReference>
<dbReference type="PROSITE" id="PS51257">
    <property type="entry name" value="PROKAR_LIPOPROTEIN"/>
    <property type="match status" value="1"/>
</dbReference>
<dbReference type="RefSeq" id="WP_052308759.1">
    <property type="nucleotide sequence ID" value="NZ_BMWX01000001.1"/>
</dbReference>
<organism evidence="9 10">
    <name type="scientific">Echinicola pacifica</name>
    <dbReference type="NCBI Taxonomy" id="346377"/>
    <lineage>
        <taxon>Bacteria</taxon>
        <taxon>Pseudomonadati</taxon>
        <taxon>Bacteroidota</taxon>
        <taxon>Cytophagia</taxon>
        <taxon>Cytophagales</taxon>
        <taxon>Cyclobacteriaceae</taxon>
        <taxon>Echinicola</taxon>
    </lineage>
</organism>
<dbReference type="InterPro" id="IPR011990">
    <property type="entry name" value="TPR-like_helical_dom_sf"/>
</dbReference>
<protein>
    <recommendedName>
        <fullName evidence="11">Starch-binding associating with outer membrane</fullName>
    </recommendedName>
</protein>
<comment type="subcellular location">
    <subcellularLocation>
        <location evidence="1">Cell outer membrane</location>
    </subcellularLocation>
</comment>
<name>A0A918UIP4_9BACT</name>
<dbReference type="SUPFAM" id="SSF48452">
    <property type="entry name" value="TPR-like"/>
    <property type="match status" value="1"/>
</dbReference>
<keyword evidence="4" id="KW-0472">Membrane</keyword>